<dbReference type="KEGG" id="ptes:JQU52_03245"/>
<keyword evidence="6" id="KW-1185">Reference proteome</keyword>
<dbReference type="AlphaFoldDB" id="A0A892ZI69"/>
<reference evidence="5" key="1">
    <citation type="submission" date="2021-02" db="EMBL/GenBank/DDBJ databases">
        <title>Neisseriaceae sp. 26B isolated from the cloaca of a Common Toad-headed Turtle (Mesoclemmys nasuta).</title>
        <authorList>
            <person name="Spergser J."/>
            <person name="Busse H.-J."/>
        </authorList>
    </citation>
    <scope>NUCLEOTIDE SEQUENCE</scope>
    <source>
        <strain evidence="5">26B</strain>
    </source>
</reference>
<dbReference type="Pfam" id="PF00132">
    <property type="entry name" value="Hexapep"/>
    <property type="match status" value="1"/>
</dbReference>
<evidence type="ECO:0008006" key="7">
    <source>
        <dbReference type="Google" id="ProtNLM"/>
    </source>
</evidence>
<dbReference type="PANTHER" id="PTHR43300:SF11">
    <property type="entry name" value="ACETYLTRANSFERASE RV3034C-RELATED"/>
    <property type="match status" value="1"/>
</dbReference>
<evidence type="ECO:0000256" key="1">
    <source>
        <dbReference type="ARBA" id="ARBA00007274"/>
    </source>
</evidence>
<protein>
    <recommendedName>
        <fullName evidence="7">Acyltransferase</fullName>
    </recommendedName>
</protein>
<gene>
    <name evidence="5" type="ORF">JQU52_03245</name>
</gene>
<accession>A0A892ZI69</accession>
<comment type="similarity">
    <text evidence="1">Belongs to the transferase hexapeptide repeat family.</text>
</comment>
<dbReference type="PROSITE" id="PS00101">
    <property type="entry name" value="HEXAPEP_TRANSFERASES"/>
    <property type="match status" value="1"/>
</dbReference>
<dbReference type="GO" id="GO:0016746">
    <property type="term" value="F:acyltransferase activity"/>
    <property type="evidence" value="ECO:0007669"/>
    <property type="project" value="UniProtKB-KW"/>
</dbReference>
<evidence type="ECO:0000256" key="4">
    <source>
        <dbReference type="ARBA" id="ARBA00023315"/>
    </source>
</evidence>
<dbReference type="Proteomes" id="UP000653156">
    <property type="component" value="Chromosome"/>
</dbReference>
<keyword evidence="2" id="KW-0808">Transferase</keyword>
<sequence length="162" mass="17143">MRASFLGVKLDSSAKVSLWADIKYAAYIGDAVIGKDVSMGKGSYVNSGCIFSAKIGEYCSIAYNVLIGPTEHDISAISMSPNSPILKELNQSADLNLPCPIIEDEVWIGANVVVLRGVTIGKGSVVAAGAVVTKNIPPMEIWGGIPAKKIKARIITCLDVYK</sequence>
<keyword evidence="4" id="KW-0012">Acyltransferase</keyword>
<evidence type="ECO:0000313" key="5">
    <source>
        <dbReference type="EMBL" id="QRQ83255.1"/>
    </source>
</evidence>
<evidence type="ECO:0000256" key="2">
    <source>
        <dbReference type="ARBA" id="ARBA00022679"/>
    </source>
</evidence>
<dbReference type="SUPFAM" id="SSF51161">
    <property type="entry name" value="Trimeric LpxA-like enzymes"/>
    <property type="match status" value="1"/>
</dbReference>
<dbReference type="InterPro" id="IPR011004">
    <property type="entry name" value="Trimer_LpxA-like_sf"/>
</dbReference>
<evidence type="ECO:0000256" key="3">
    <source>
        <dbReference type="ARBA" id="ARBA00022737"/>
    </source>
</evidence>
<keyword evidence="3" id="KW-0677">Repeat</keyword>
<organism evidence="5 6">
    <name type="scientific">Paralysiella testudinis</name>
    <dbReference type="NCBI Taxonomy" id="2809020"/>
    <lineage>
        <taxon>Bacteria</taxon>
        <taxon>Pseudomonadati</taxon>
        <taxon>Pseudomonadota</taxon>
        <taxon>Betaproteobacteria</taxon>
        <taxon>Neisseriales</taxon>
        <taxon>Neisseriaceae</taxon>
        <taxon>Paralysiella</taxon>
    </lineage>
</organism>
<evidence type="ECO:0000313" key="6">
    <source>
        <dbReference type="Proteomes" id="UP000653156"/>
    </source>
</evidence>
<dbReference type="EMBL" id="CP069798">
    <property type="protein sequence ID" value="QRQ83255.1"/>
    <property type="molecule type" value="Genomic_DNA"/>
</dbReference>
<name>A0A892ZI69_9NEIS</name>
<dbReference type="InterPro" id="IPR001451">
    <property type="entry name" value="Hexapep"/>
</dbReference>
<dbReference type="InterPro" id="IPR050179">
    <property type="entry name" value="Trans_hexapeptide_repeat"/>
</dbReference>
<proteinExistence type="inferred from homology"/>
<dbReference type="InterPro" id="IPR018357">
    <property type="entry name" value="Hexapep_transf_CS"/>
</dbReference>
<dbReference type="PANTHER" id="PTHR43300">
    <property type="entry name" value="ACETYLTRANSFERASE"/>
    <property type="match status" value="1"/>
</dbReference>
<dbReference type="Gene3D" id="2.160.10.10">
    <property type="entry name" value="Hexapeptide repeat proteins"/>
    <property type="match status" value="1"/>
</dbReference>